<proteinExistence type="predicted"/>
<dbReference type="Proteomes" id="UP000507536">
    <property type="component" value="Chromosome 14"/>
</dbReference>
<reference evidence="2 3" key="1">
    <citation type="submission" date="2016-08" db="EMBL/GenBank/DDBJ databases">
        <authorList>
            <consortium name="Pathogen Informatics"/>
        </authorList>
    </citation>
    <scope>NUCLEOTIDE SEQUENCE [LARGE SCALE GENOMIC DNA]</scope>
    <source>
        <strain evidence="2 3">DS</strain>
    </source>
</reference>
<dbReference type="AlphaFoldDB" id="A0A1C6YP42"/>
<accession>A0A1C6YP42</accession>
<evidence type="ECO:0000313" key="2">
    <source>
        <dbReference type="EMBL" id="SCM25142.1"/>
    </source>
</evidence>
<dbReference type="EMBL" id="LT608194">
    <property type="protein sequence ID" value="SCM25142.1"/>
    <property type="molecule type" value="Genomic_DNA"/>
</dbReference>
<organism evidence="2 3">
    <name type="scientific">Plasmodium chabaudi adami</name>
    <dbReference type="NCBI Taxonomy" id="5826"/>
    <lineage>
        <taxon>Eukaryota</taxon>
        <taxon>Sar</taxon>
        <taxon>Alveolata</taxon>
        <taxon>Apicomplexa</taxon>
        <taxon>Aconoidasida</taxon>
        <taxon>Haemosporida</taxon>
        <taxon>Plasmodiidae</taxon>
        <taxon>Plasmodium</taxon>
        <taxon>Plasmodium (Vinckeia)</taxon>
    </lineage>
</organism>
<evidence type="ECO:0000256" key="1">
    <source>
        <dbReference type="SAM" id="Phobius"/>
    </source>
</evidence>
<feature type="transmembrane region" description="Helical" evidence="1">
    <location>
        <begin position="12"/>
        <end position="28"/>
    </location>
</feature>
<evidence type="ECO:0000313" key="3">
    <source>
        <dbReference type="Proteomes" id="UP000507536"/>
    </source>
</evidence>
<keyword evidence="1" id="KW-0472">Membrane</keyword>
<keyword evidence="1" id="KW-0812">Transmembrane</keyword>
<gene>
    <name evidence="2" type="ORF">PCHDS_000456500</name>
</gene>
<keyword evidence="1" id="KW-1133">Transmembrane helix</keyword>
<feature type="transmembrane region" description="Helical" evidence="1">
    <location>
        <begin position="409"/>
        <end position="430"/>
    </location>
</feature>
<protein>
    <submittedName>
        <fullName evidence="2">Uncharacterized protein</fullName>
    </submittedName>
</protein>
<name>A0A1C6YP42_PLACE</name>
<sequence>MKNIFYNLLKNLAIYFTFILLIINIYGFKLRNEIPTIEQNGLKNDQAIIPIHKVMSYFNKETIILEDSEIKKINIEDNVCSNLIKDHEYINNPSSKSFNLENEAHQIDIRYERNVYYHVKENLKVLDFDLCNKVLKIKIPITNDLCEYETFNRYILKVEYLKIVKSVKMLQDMLKIGKFILIKIEDNFVLNTDIANFSKDEYFVFSGELKNNLISIDISDFIIKQVCPENISKKKNDNNPEKINPHEEILDIKKHVTFVFLTSHSLSGVIIFHEVATHANNIKPHKNIRNIVKIKKSIKKEYIDLEMSSPCYNACDDKLSYQCKYNKCTEKDTTFCDKYFYISFNECLPMACEDMLKKNIPSNKDENNASPEKDVKYEEEEDIYGYEMTRRGKNKKLSLFMWIINNKSISLGILIFFIFAIIFGCLYCYFRSMVGFHNDEEYCISKYN</sequence>